<organism evidence="1">
    <name type="scientific">marine sediment metagenome</name>
    <dbReference type="NCBI Taxonomy" id="412755"/>
    <lineage>
        <taxon>unclassified sequences</taxon>
        <taxon>metagenomes</taxon>
        <taxon>ecological metagenomes</taxon>
    </lineage>
</organism>
<dbReference type="EMBL" id="LAZR01048022">
    <property type="protein sequence ID" value="KKK92867.1"/>
    <property type="molecule type" value="Genomic_DNA"/>
</dbReference>
<gene>
    <name evidence="1" type="ORF">LCGC14_2698600</name>
</gene>
<evidence type="ECO:0000313" key="1">
    <source>
        <dbReference type="EMBL" id="KKK92867.1"/>
    </source>
</evidence>
<dbReference type="AlphaFoldDB" id="A0A0F8ZGE4"/>
<reference evidence="1" key="1">
    <citation type="journal article" date="2015" name="Nature">
        <title>Complex archaea that bridge the gap between prokaryotes and eukaryotes.</title>
        <authorList>
            <person name="Spang A."/>
            <person name="Saw J.H."/>
            <person name="Jorgensen S.L."/>
            <person name="Zaremba-Niedzwiedzka K."/>
            <person name="Martijn J."/>
            <person name="Lind A.E."/>
            <person name="van Eijk R."/>
            <person name="Schleper C."/>
            <person name="Guy L."/>
            <person name="Ettema T.J."/>
        </authorList>
    </citation>
    <scope>NUCLEOTIDE SEQUENCE</scope>
</reference>
<sequence length="68" mass="7318">LNTVFAQAAKRLLPEAIEGVRTFIQNSQKMTPATAEKAAAEIKESKGNVAAVEKMIVQYKKAVQDSGV</sequence>
<name>A0A0F8ZGE4_9ZZZZ</name>
<comment type="caution">
    <text evidence="1">The sequence shown here is derived from an EMBL/GenBank/DDBJ whole genome shotgun (WGS) entry which is preliminary data.</text>
</comment>
<proteinExistence type="predicted"/>
<accession>A0A0F8ZGE4</accession>
<protein>
    <submittedName>
        <fullName evidence="1">Uncharacterized protein</fullName>
    </submittedName>
</protein>
<feature type="non-terminal residue" evidence="1">
    <location>
        <position position="1"/>
    </location>
</feature>